<feature type="domain" description="N-acetyltransferase" evidence="4">
    <location>
        <begin position="9"/>
        <end position="169"/>
    </location>
</feature>
<dbReference type="InterPro" id="IPR051531">
    <property type="entry name" value="N-acetyltransferase"/>
</dbReference>
<evidence type="ECO:0000256" key="2">
    <source>
        <dbReference type="ARBA" id="ARBA00023315"/>
    </source>
</evidence>
<protein>
    <recommendedName>
        <fullName evidence="4">N-acetyltransferase domain-containing protein</fullName>
    </recommendedName>
</protein>
<keyword evidence="2" id="KW-0012">Acyltransferase</keyword>
<dbReference type="PROSITE" id="PS51186">
    <property type="entry name" value="GNAT"/>
    <property type="match status" value="1"/>
</dbReference>
<evidence type="ECO:0000313" key="6">
    <source>
        <dbReference type="Proteomes" id="UP001139263"/>
    </source>
</evidence>
<evidence type="ECO:0000256" key="3">
    <source>
        <dbReference type="ARBA" id="ARBA00038502"/>
    </source>
</evidence>
<dbReference type="InterPro" id="IPR016181">
    <property type="entry name" value="Acyl_CoA_acyltransferase"/>
</dbReference>
<organism evidence="5 6">
    <name type="scientific">Sulfoacidibacillus ferrooxidans</name>
    <dbReference type="NCBI Taxonomy" id="2005001"/>
    <lineage>
        <taxon>Bacteria</taxon>
        <taxon>Bacillati</taxon>
        <taxon>Bacillota</taxon>
        <taxon>Bacilli</taxon>
        <taxon>Bacillales</taxon>
        <taxon>Alicyclobacillaceae</taxon>
        <taxon>Sulfoacidibacillus</taxon>
    </lineage>
</organism>
<comment type="similarity">
    <text evidence="3">Belongs to the acetyltransferase family. RimJ subfamily.</text>
</comment>
<dbReference type="GO" id="GO:0016747">
    <property type="term" value="F:acyltransferase activity, transferring groups other than amino-acyl groups"/>
    <property type="evidence" value="ECO:0007669"/>
    <property type="project" value="InterPro"/>
</dbReference>
<keyword evidence="1" id="KW-0808">Transferase</keyword>
<dbReference type="InterPro" id="IPR000182">
    <property type="entry name" value="GNAT_dom"/>
</dbReference>
<keyword evidence="6" id="KW-1185">Reference proteome</keyword>
<dbReference type="AlphaFoldDB" id="A0A9X2ADI1"/>
<dbReference type="Gene3D" id="3.40.630.30">
    <property type="match status" value="1"/>
</dbReference>
<name>A0A9X2ADI1_9BACL</name>
<dbReference type="EMBL" id="JALBUF010000038">
    <property type="protein sequence ID" value="MCI0184929.1"/>
    <property type="molecule type" value="Genomic_DNA"/>
</dbReference>
<evidence type="ECO:0000313" key="5">
    <source>
        <dbReference type="EMBL" id="MCI0184929.1"/>
    </source>
</evidence>
<sequence>MVNLYSDNLILRPFELDDAQRVRELAGDYEIAKTTLNIPHPYPEGAAEAFINRSHEVAKEGTHYDFAIVRKHDNALVGAIALGITSRYKRAEMAYWTGSPYWGKGYMTEAASRLVKFGFEELDLNRIYAFAFTSNPASSKVMRKIGMNYEGTLVQHVLKWDQYYDLDAYGILRQTYHELEREDTCSDRT</sequence>
<comment type="caution">
    <text evidence="5">The sequence shown here is derived from an EMBL/GenBank/DDBJ whole genome shotgun (WGS) entry which is preliminary data.</text>
</comment>
<dbReference type="Proteomes" id="UP001139263">
    <property type="component" value="Unassembled WGS sequence"/>
</dbReference>
<accession>A0A9X2ADI1</accession>
<evidence type="ECO:0000256" key="1">
    <source>
        <dbReference type="ARBA" id="ARBA00022679"/>
    </source>
</evidence>
<reference evidence="5" key="1">
    <citation type="submission" date="2022-03" db="EMBL/GenBank/DDBJ databases">
        <title>Draft Genome Sequence of Firmicute Strain S0AB, a Heterotrophic Iron/Sulfur-Oxidizing Extreme Acidophile.</title>
        <authorList>
            <person name="Vergara E."/>
            <person name="Pakostova E."/>
            <person name="Johnson D.B."/>
            <person name="Holmes D.S."/>
        </authorList>
    </citation>
    <scope>NUCLEOTIDE SEQUENCE</scope>
    <source>
        <strain evidence="5">S0AB</strain>
    </source>
</reference>
<dbReference type="Pfam" id="PF13302">
    <property type="entry name" value="Acetyltransf_3"/>
    <property type="match status" value="1"/>
</dbReference>
<gene>
    <name evidence="5" type="ORF">MM817_03226</name>
</gene>
<dbReference type="PANTHER" id="PTHR43792:SF8">
    <property type="entry name" value="[RIBOSOMAL PROTEIN US5]-ALANINE N-ACETYLTRANSFERASE"/>
    <property type="match status" value="1"/>
</dbReference>
<evidence type="ECO:0000259" key="4">
    <source>
        <dbReference type="PROSITE" id="PS51186"/>
    </source>
</evidence>
<dbReference type="PANTHER" id="PTHR43792">
    <property type="entry name" value="GNAT FAMILY, PUTATIVE (AFU_ORTHOLOGUE AFUA_3G00765)-RELATED-RELATED"/>
    <property type="match status" value="1"/>
</dbReference>
<dbReference type="SUPFAM" id="SSF55729">
    <property type="entry name" value="Acyl-CoA N-acyltransferases (Nat)"/>
    <property type="match status" value="1"/>
</dbReference>
<proteinExistence type="inferred from homology"/>